<protein>
    <recommendedName>
        <fullName evidence="3">Rab-GAP TBC domain-containing protein</fullName>
    </recommendedName>
</protein>
<keyword evidence="5" id="KW-1185">Reference proteome</keyword>
<dbReference type="PROSITE" id="PS50086">
    <property type="entry name" value="TBC_RABGAP"/>
    <property type="match status" value="1"/>
</dbReference>
<dbReference type="Pfam" id="PF00566">
    <property type="entry name" value="RabGAP-TBC"/>
    <property type="match status" value="2"/>
</dbReference>
<evidence type="ECO:0000313" key="4">
    <source>
        <dbReference type="EMBL" id="MQL89137.1"/>
    </source>
</evidence>
<feature type="compositionally biased region" description="Low complexity" evidence="2">
    <location>
        <begin position="781"/>
        <end position="790"/>
    </location>
</feature>
<accession>A0A843V378</accession>
<dbReference type="EMBL" id="NMUH01001120">
    <property type="protein sequence ID" value="MQL89137.1"/>
    <property type="molecule type" value="Genomic_DNA"/>
</dbReference>
<keyword evidence="1" id="KW-0343">GTPase activation</keyword>
<dbReference type="Proteomes" id="UP000652761">
    <property type="component" value="Unassembled WGS sequence"/>
</dbReference>
<dbReference type="GO" id="GO:0005096">
    <property type="term" value="F:GTPase activator activity"/>
    <property type="evidence" value="ECO:0007669"/>
    <property type="project" value="UniProtKB-KW"/>
</dbReference>
<feature type="domain" description="Rab-GAP TBC" evidence="3">
    <location>
        <begin position="29"/>
        <end position="390"/>
    </location>
</feature>
<evidence type="ECO:0000256" key="1">
    <source>
        <dbReference type="ARBA" id="ARBA00022468"/>
    </source>
</evidence>
<feature type="compositionally biased region" description="Polar residues" evidence="2">
    <location>
        <begin position="762"/>
        <end position="771"/>
    </location>
</feature>
<organism evidence="4 5">
    <name type="scientific">Colocasia esculenta</name>
    <name type="common">Wild taro</name>
    <name type="synonym">Arum esculentum</name>
    <dbReference type="NCBI Taxonomy" id="4460"/>
    <lineage>
        <taxon>Eukaryota</taxon>
        <taxon>Viridiplantae</taxon>
        <taxon>Streptophyta</taxon>
        <taxon>Embryophyta</taxon>
        <taxon>Tracheophyta</taxon>
        <taxon>Spermatophyta</taxon>
        <taxon>Magnoliopsida</taxon>
        <taxon>Liliopsida</taxon>
        <taxon>Araceae</taxon>
        <taxon>Aroideae</taxon>
        <taxon>Colocasieae</taxon>
        <taxon>Colocasia</taxon>
    </lineage>
</organism>
<dbReference type="SUPFAM" id="SSF47923">
    <property type="entry name" value="Ypt/Rab-GAP domain of gyp1p"/>
    <property type="match status" value="2"/>
</dbReference>
<dbReference type="InterPro" id="IPR035969">
    <property type="entry name" value="Rab-GAP_TBC_sf"/>
</dbReference>
<dbReference type="Gene3D" id="1.10.8.270">
    <property type="entry name" value="putative rabgap domain of human tbc1 domain family member 14 like domains"/>
    <property type="match status" value="1"/>
</dbReference>
<evidence type="ECO:0000256" key="2">
    <source>
        <dbReference type="SAM" id="MobiDB-lite"/>
    </source>
</evidence>
<gene>
    <name evidence="4" type="ORF">Taro_021703</name>
</gene>
<dbReference type="AlphaFoldDB" id="A0A843V378"/>
<dbReference type="Gene3D" id="1.10.472.80">
    <property type="entry name" value="Ypt/Rab-GAP domain of gyp1p, domain 3"/>
    <property type="match status" value="1"/>
</dbReference>
<sequence length="865" mass="96204">MASAPADVPIAQPSSCSSPAAGACAAPSSRFSNLRSVRWRMDLGILPSSSDASVEDIRRVAADSRRRYASLRRRLLIDPHMYKDGDRSPGLVMDNPLSQSPDSMWGRFFQNAELEKMVDQDLSRLYPEHGSYFQTPACQSMLRRILLLWCLRHPEYGYRQGKYSLFEKLMTSLTFLFLCNFTGMHELVAPLLYALQVDVQCLCQVRKLHVDQFSDEFDADAFPECAVVSNYGTINRVSWDGENEETFEGDIDKISSLDELEPETRDIILLGDAYGAEGELGMVLSERFMEHDAYCMLDALMNGTRGGVAIADFFSPSPASGSRTSLTPVIEASSAMYHLLSIVDSSLYSHLVELEIEPQYFTLRWLRVLFGREFLLQDLLVLWDEIFSHSNSMSSLGKGNEAHFNFRILCSPRGAFICSVAVSMILHLRSSLLASENATSCLQRLLNFPENINMKALIEKAKSLKGLAVDANISDHVGAVCHGNKSRHIRSYSLSSGSVSPENPLYALPEHSYWEEKWRVLHGTEELQKERQTDPITKRIFKKTFIIGRFSLSRTGPEPSAAKVVGAKEDDHMASKHELLDDLIQEDDSVIDNVKFRCETISGLSGRMDSVSMETVLEKDFSEASSAQTTLPKNFDCLEKERCFMGETFSVFPTATISPGRAYNHENDSEKSSFTSNSCNAENDYEDNPTVSSCNSSINLALRDSDNNPAAVINHGSDADVKEKQSHVAKEKKQLFGKFQWFWKFGKGVSEGNMEKGHAETCRSTVTGNIQKDTKKDTLDASSASSGSTSEPAVGDKKAIDTLRNLGQSMLENIQVLETAFQQEQGEADSLEDLTDTVVVGEGELTATVSALKELRRISNLLSEM</sequence>
<feature type="compositionally biased region" description="Low complexity" evidence="2">
    <location>
        <begin position="11"/>
        <end position="22"/>
    </location>
</feature>
<dbReference type="PANTHER" id="PTHR22957:SF337">
    <property type="entry name" value="TBC1 DOMAIN FAMILY MEMBER 5"/>
    <property type="match status" value="1"/>
</dbReference>
<feature type="region of interest" description="Disordered" evidence="2">
    <location>
        <begin position="1"/>
        <end position="22"/>
    </location>
</feature>
<dbReference type="PANTHER" id="PTHR22957">
    <property type="entry name" value="TBC1 DOMAIN FAMILY MEMBER GTPASE-ACTIVATING PROTEIN"/>
    <property type="match status" value="1"/>
</dbReference>
<name>A0A843V378_COLES</name>
<evidence type="ECO:0000259" key="3">
    <source>
        <dbReference type="PROSITE" id="PS50086"/>
    </source>
</evidence>
<reference evidence="4" key="1">
    <citation type="submission" date="2017-07" db="EMBL/GenBank/DDBJ databases">
        <title>Taro Niue Genome Assembly and Annotation.</title>
        <authorList>
            <person name="Atibalentja N."/>
            <person name="Keating K."/>
            <person name="Fields C.J."/>
        </authorList>
    </citation>
    <scope>NUCLEOTIDE SEQUENCE</scope>
    <source>
        <strain evidence="4">Niue_2</strain>
        <tissue evidence="4">Leaf</tissue>
    </source>
</reference>
<feature type="region of interest" description="Disordered" evidence="2">
    <location>
        <begin position="754"/>
        <end position="796"/>
    </location>
</feature>
<dbReference type="FunFam" id="1.10.472.80:FF:000034">
    <property type="entry name" value="TBC1 domain family member 5"/>
    <property type="match status" value="1"/>
</dbReference>
<proteinExistence type="predicted"/>
<evidence type="ECO:0000313" key="5">
    <source>
        <dbReference type="Proteomes" id="UP000652761"/>
    </source>
</evidence>
<feature type="compositionally biased region" description="Polar residues" evidence="2">
    <location>
        <begin position="672"/>
        <end position="681"/>
    </location>
</feature>
<comment type="caution">
    <text evidence="4">The sequence shown here is derived from an EMBL/GenBank/DDBJ whole genome shotgun (WGS) entry which is preliminary data.</text>
</comment>
<dbReference type="SMART" id="SM00164">
    <property type="entry name" value="TBC"/>
    <property type="match status" value="1"/>
</dbReference>
<feature type="region of interest" description="Disordered" evidence="2">
    <location>
        <begin position="662"/>
        <end position="690"/>
    </location>
</feature>
<dbReference type="OrthoDB" id="27140at2759"/>
<dbReference type="InterPro" id="IPR000195">
    <property type="entry name" value="Rab-GAP-TBC_dom"/>
</dbReference>